<name>A0A0F9ASB9_9ZZZZ</name>
<gene>
    <name evidence="1" type="ORF">LCGC14_2536840</name>
</gene>
<sequence>MSKKLTKAIAEGRVAVRNTTSGEVVVIIRTDDGVRNVLIAPFATKELAPRLTDAVLLKRSPNLAQLLRGPLRVA</sequence>
<proteinExistence type="predicted"/>
<accession>A0A0F9ASB9</accession>
<evidence type="ECO:0000313" key="1">
    <source>
        <dbReference type="EMBL" id="KKL12330.1"/>
    </source>
</evidence>
<reference evidence="1" key="1">
    <citation type="journal article" date="2015" name="Nature">
        <title>Complex archaea that bridge the gap between prokaryotes and eukaryotes.</title>
        <authorList>
            <person name="Spang A."/>
            <person name="Saw J.H."/>
            <person name="Jorgensen S.L."/>
            <person name="Zaremba-Niedzwiedzka K."/>
            <person name="Martijn J."/>
            <person name="Lind A.E."/>
            <person name="van Eijk R."/>
            <person name="Schleper C."/>
            <person name="Guy L."/>
            <person name="Ettema T.J."/>
        </authorList>
    </citation>
    <scope>NUCLEOTIDE SEQUENCE</scope>
</reference>
<organism evidence="1">
    <name type="scientific">marine sediment metagenome</name>
    <dbReference type="NCBI Taxonomy" id="412755"/>
    <lineage>
        <taxon>unclassified sequences</taxon>
        <taxon>metagenomes</taxon>
        <taxon>ecological metagenomes</taxon>
    </lineage>
</organism>
<dbReference type="EMBL" id="LAZR01041302">
    <property type="protein sequence ID" value="KKL12330.1"/>
    <property type="molecule type" value="Genomic_DNA"/>
</dbReference>
<dbReference type="AlphaFoldDB" id="A0A0F9ASB9"/>
<comment type="caution">
    <text evidence="1">The sequence shown here is derived from an EMBL/GenBank/DDBJ whole genome shotgun (WGS) entry which is preliminary data.</text>
</comment>
<protein>
    <submittedName>
        <fullName evidence="1">Uncharacterized protein</fullName>
    </submittedName>
</protein>